<dbReference type="OrthoDB" id="1380922at2"/>
<dbReference type="AlphaFoldDB" id="A0A1M4YDM8"/>
<accession>A0A1M4YDM8</accession>
<organism evidence="1 2">
    <name type="scientific">Flavobacterium fontis</name>
    <dbReference type="NCBI Taxonomy" id="1124188"/>
    <lineage>
        <taxon>Bacteria</taxon>
        <taxon>Pseudomonadati</taxon>
        <taxon>Bacteroidota</taxon>
        <taxon>Flavobacteriia</taxon>
        <taxon>Flavobacteriales</taxon>
        <taxon>Flavobacteriaceae</taxon>
        <taxon>Flavobacterium</taxon>
    </lineage>
</organism>
<keyword evidence="2" id="KW-1185">Reference proteome</keyword>
<gene>
    <name evidence="1" type="ORF">SAMN05444377_10363</name>
</gene>
<protein>
    <submittedName>
        <fullName evidence="1">Uncharacterized protein</fullName>
    </submittedName>
</protein>
<evidence type="ECO:0000313" key="2">
    <source>
        <dbReference type="Proteomes" id="UP000184147"/>
    </source>
</evidence>
<name>A0A1M4YDM8_9FLAO</name>
<dbReference type="Proteomes" id="UP000184147">
    <property type="component" value="Unassembled WGS sequence"/>
</dbReference>
<evidence type="ECO:0000313" key="1">
    <source>
        <dbReference type="EMBL" id="SHF03835.1"/>
    </source>
</evidence>
<dbReference type="RefSeq" id="WP_073361790.1">
    <property type="nucleotide sequence ID" value="NZ_FQVQ01000003.1"/>
</dbReference>
<reference evidence="1 2" key="1">
    <citation type="submission" date="2016-11" db="EMBL/GenBank/DDBJ databases">
        <authorList>
            <person name="Jaros S."/>
            <person name="Januszkiewicz K."/>
            <person name="Wedrychowicz H."/>
        </authorList>
    </citation>
    <scope>NUCLEOTIDE SEQUENCE [LARGE SCALE GENOMIC DNA]</scope>
    <source>
        <strain evidence="1 2">DSM 25660</strain>
    </source>
</reference>
<proteinExistence type="predicted"/>
<sequence length="137" mass="16033">MNFLFTFFLMFSIQLSFSQKSNVSLTIETESNVYITDKISICEYYSGFEVNIDEKFKQKIFDKKTKSIYLSYGMEKLKISLYNVLYSPKANVQNQTPLTPKGNIVIFKNETSFYFLIRSDDKSIIKKFLENKVGICE</sequence>
<dbReference type="EMBL" id="FQVQ01000003">
    <property type="protein sequence ID" value="SHF03835.1"/>
    <property type="molecule type" value="Genomic_DNA"/>
</dbReference>
<dbReference type="STRING" id="1124188.SAMN05444377_10363"/>